<protein>
    <submittedName>
        <fullName evidence="1">Uncharacterized protein</fullName>
    </submittedName>
</protein>
<comment type="caution">
    <text evidence="1">The sequence shown here is derived from an EMBL/GenBank/DDBJ whole genome shotgun (WGS) entry which is preliminary data.</text>
</comment>
<dbReference type="Proteomes" id="UP001341840">
    <property type="component" value="Unassembled WGS sequence"/>
</dbReference>
<reference evidence="1 2" key="1">
    <citation type="journal article" date="2023" name="Plants (Basel)">
        <title>Bridging the Gap: Combining Genomics and Transcriptomics Approaches to Understand Stylosanthes scabra, an Orphan Legume from the Brazilian Caatinga.</title>
        <authorList>
            <person name="Ferreira-Neto J.R.C."/>
            <person name="da Silva M.D."/>
            <person name="Binneck E."/>
            <person name="de Melo N.F."/>
            <person name="da Silva R.H."/>
            <person name="de Melo A.L.T.M."/>
            <person name="Pandolfi V."/>
            <person name="Bustamante F.O."/>
            <person name="Brasileiro-Vidal A.C."/>
            <person name="Benko-Iseppon A.M."/>
        </authorList>
    </citation>
    <scope>NUCLEOTIDE SEQUENCE [LARGE SCALE GENOMIC DNA]</scope>
    <source>
        <tissue evidence="1">Leaves</tissue>
    </source>
</reference>
<organism evidence="1 2">
    <name type="scientific">Stylosanthes scabra</name>
    <dbReference type="NCBI Taxonomy" id="79078"/>
    <lineage>
        <taxon>Eukaryota</taxon>
        <taxon>Viridiplantae</taxon>
        <taxon>Streptophyta</taxon>
        <taxon>Embryophyta</taxon>
        <taxon>Tracheophyta</taxon>
        <taxon>Spermatophyta</taxon>
        <taxon>Magnoliopsida</taxon>
        <taxon>eudicotyledons</taxon>
        <taxon>Gunneridae</taxon>
        <taxon>Pentapetalae</taxon>
        <taxon>rosids</taxon>
        <taxon>fabids</taxon>
        <taxon>Fabales</taxon>
        <taxon>Fabaceae</taxon>
        <taxon>Papilionoideae</taxon>
        <taxon>50 kb inversion clade</taxon>
        <taxon>dalbergioids sensu lato</taxon>
        <taxon>Dalbergieae</taxon>
        <taxon>Pterocarpus clade</taxon>
        <taxon>Stylosanthes</taxon>
    </lineage>
</organism>
<evidence type="ECO:0000313" key="1">
    <source>
        <dbReference type="EMBL" id="MED6205444.1"/>
    </source>
</evidence>
<evidence type="ECO:0000313" key="2">
    <source>
        <dbReference type="Proteomes" id="UP001341840"/>
    </source>
</evidence>
<accession>A0ABU6Y610</accession>
<keyword evidence="2" id="KW-1185">Reference proteome</keyword>
<gene>
    <name evidence="1" type="ORF">PIB30_017669</name>
</gene>
<dbReference type="EMBL" id="JASCZI010241707">
    <property type="protein sequence ID" value="MED6205444.1"/>
    <property type="molecule type" value="Genomic_DNA"/>
</dbReference>
<name>A0ABU6Y610_9FABA</name>
<proteinExistence type="predicted"/>
<sequence length="157" mass="17601">MSHLSSNEIEEFNVRTPQINWFFFSFLDAVVGFDRYSNYKSLYSCALCSLFGFSLSLKLKETVAVAVGFSILAGDEGFGRSFCGILQTADFLNMPQFTVHSMDSQLRCENRMGKSICFVDLDLGIRVLLLVVSFCRSSFVELDLGGNKSYQKGMIAF</sequence>